<dbReference type="AlphaFoldDB" id="A0A0A9HRM5"/>
<proteinExistence type="predicted"/>
<name>A0A0A9HRM5_ARUDO</name>
<sequence>MTAYIRCLFFQKLMANLCVVISIMKFN</sequence>
<evidence type="ECO:0000313" key="1">
    <source>
        <dbReference type="EMBL" id="JAE39790.1"/>
    </source>
</evidence>
<organism evidence="1">
    <name type="scientific">Arundo donax</name>
    <name type="common">Giant reed</name>
    <name type="synonym">Donax arundinaceus</name>
    <dbReference type="NCBI Taxonomy" id="35708"/>
    <lineage>
        <taxon>Eukaryota</taxon>
        <taxon>Viridiplantae</taxon>
        <taxon>Streptophyta</taxon>
        <taxon>Embryophyta</taxon>
        <taxon>Tracheophyta</taxon>
        <taxon>Spermatophyta</taxon>
        <taxon>Magnoliopsida</taxon>
        <taxon>Liliopsida</taxon>
        <taxon>Poales</taxon>
        <taxon>Poaceae</taxon>
        <taxon>PACMAD clade</taxon>
        <taxon>Arundinoideae</taxon>
        <taxon>Arundineae</taxon>
        <taxon>Arundo</taxon>
    </lineage>
</organism>
<reference evidence="1" key="1">
    <citation type="submission" date="2014-09" db="EMBL/GenBank/DDBJ databases">
        <authorList>
            <person name="Magalhaes I.L.F."/>
            <person name="Oliveira U."/>
            <person name="Santos F.R."/>
            <person name="Vidigal T.H.D.A."/>
            <person name="Brescovit A.D."/>
            <person name="Santos A.J."/>
        </authorList>
    </citation>
    <scope>NUCLEOTIDE SEQUENCE</scope>
    <source>
        <tissue evidence="1">Shoot tissue taken approximately 20 cm above the soil surface</tissue>
    </source>
</reference>
<dbReference type="EMBL" id="GBRH01158106">
    <property type="protein sequence ID" value="JAE39790.1"/>
    <property type="molecule type" value="Transcribed_RNA"/>
</dbReference>
<accession>A0A0A9HRM5</accession>
<reference evidence="1" key="2">
    <citation type="journal article" date="2015" name="Data Brief">
        <title>Shoot transcriptome of the giant reed, Arundo donax.</title>
        <authorList>
            <person name="Barrero R.A."/>
            <person name="Guerrero F.D."/>
            <person name="Moolhuijzen P."/>
            <person name="Goolsby J.A."/>
            <person name="Tidwell J."/>
            <person name="Bellgard S.E."/>
            <person name="Bellgard M.I."/>
        </authorList>
    </citation>
    <scope>NUCLEOTIDE SEQUENCE</scope>
    <source>
        <tissue evidence="1">Shoot tissue taken approximately 20 cm above the soil surface</tissue>
    </source>
</reference>
<protein>
    <submittedName>
        <fullName evidence="1">Uncharacterized protein</fullName>
    </submittedName>
</protein>